<evidence type="ECO:0000313" key="1">
    <source>
        <dbReference type="EMBL" id="RID56766.1"/>
    </source>
</evidence>
<protein>
    <submittedName>
        <fullName evidence="1">Uncharacterized protein</fullName>
    </submittedName>
</protein>
<accession>A0A397Z0U9</accession>
<reference evidence="1 2" key="1">
    <citation type="submission" date="2018-06" db="EMBL/GenBank/DDBJ databases">
        <title>WGS assembly of Brassica rapa FPsc.</title>
        <authorList>
            <person name="Bowman J."/>
            <person name="Kohchi T."/>
            <person name="Yamato K."/>
            <person name="Jenkins J."/>
            <person name="Shu S."/>
            <person name="Ishizaki K."/>
            <person name="Yamaoka S."/>
            <person name="Nishihama R."/>
            <person name="Nakamura Y."/>
            <person name="Berger F."/>
            <person name="Adam C."/>
            <person name="Aki S."/>
            <person name="Althoff F."/>
            <person name="Araki T."/>
            <person name="Arteaga-Vazquez M."/>
            <person name="Balasubrmanian S."/>
            <person name="Bauer D."/>
            <person name="Boehm C."/>
            <person name="Briginshaw L."/>
            <person name="Caballero-Perez J."/>
            <person name="Catarino B."/>
            <person name="Chen F."/>
            <person name="Chiyoda S."/>
            <person name="Chovatia M."/>
            <person name="Davies K."/>
            <person name="Delmans M."/>
            <person name="Demura T."/>
            <person name="Dierschke T."/>
            <person name="Dolan L."/>
            <person name="Dorantes-Acosta A."/>
            <person name="Eklund D."/>
            <person name="Florent S."/>
            <person name="Flores-Sandoval E."/>
            <person name="Fujiyama A."/>
            <person name="Fukuzawa H."/>
            <person name="Galik B."/>
            <person name="Grimanelli D."/>
            <person name="Grimwood J."/>
            <person name="Grossniklaus U."/>
            <person name="Hamada T."/>
            <person name="Haseloff J."/>
            <person name="Hetherington A."/>
            <person name="Higo A."/>
            <person name="Hirakawa Y."/>
            <person name="Hundley H."/>
            <person name="Ikeda Y."/>
            <person name="Inoue K."/>
            <person name="Inoue S."/>
            <person name="Ishida S."/>
            <person name="Jia Q."/>
            <person name="Kakita M."/>
            <person name="Kanazawa T."/>
            <person name="Kawai Y."/>
            <person name="Kawashima T."/>
            <person name="Kennedy M."/>
            <person name="Kinose K."/>
            <person name="Kinoshita T."/>
            <person name="Kohara Y."/>
            <person name="Koide E."/>
            <person name="Komatsu K."/>
            <person name="Kopischke S."/>
            <person name="Kubo M."/>
            <person name="Kyozuka J."/>
            <person name="Lagercrantz U."/>
            <person name="Lin S."/>
            <person name="Lindquist E."/>
            <person name="Lipzen A."/>
            <person name="Lu C."/>
            <person name="Luna E."/>
            <person name="Martienssen R."/>
            <person name="Minamino N."/>
            <person name="Mizutani M."/>
            <person name="Mizutani M."/>
            <person name="Mochizuki N."/>
            <person name="Monte I."/>
            <person name="Mosher R."/>
            <person name="Nagasaki H."/>
            <person name="Nakagami H."/>
            <person name="Naramoto S."/>
            <person name="Nishitani K."/>
            <person name="Ohtani M."/>
            <person name="Okamoto T."/>
            <person name="Okumura M."/>
            <person name="Phillips J."/>
            <person name="Pollak B."/>
            <person name="Reinders A."/>
            <person name="Roevekamp M."/>
            <person name="Sano R."/>
            <person name="Sawa S."/>
            <person name="Schmid M."/>
            <person name="Shirakawa M."/>
            <person name="Solano R."/>
            <person name="Spunde A."/>
            <person name="Suetsugu N."/>
            <person name="Sugano S."/>
            <person name="Sugiyama A."/>
            <person name="Sun R."/>
            <person name="Suzuki Y."/>
            <person name="Takenaka M."/>
            <person name="Takezawa D."/>
            <person name="Tomogane H."/>
            <person name="Tsuzuki M."/>
            <person name="Ueda T."/>
            <person name="Umeda M."/>
            <person name="Ward J."/>
            <person name="Watanabe Y."/>
            <person name="Yazaki K."/>
            <person name="Yokoyama R."/>
            <person name="Yoshitake Y."/>
            <person name="Yotsui I."/>
            <person name="Zachgo S."/>
            <person name="Schmutz J."/>
        </authorList>
    </citation>
    <scope>NUCLEOTIDE SEQUENCE [LARGE SCALE GENOMIC DNA]</scope>
    <source>
        <strain evidence="2">cv. B-3</strain>
    </source>
</reference>
<proteinExistence type="predicted"/>
<dbReference type="EMBL" id="CM010633">
    <property type="protein sequence ID" value="RID56766.1"/>
    <property type="molecule type" value="Genomic_DNA"/>
</dbReference>
<dbReference type="AlphaFoldDB" id="A0A397Z0U9"/>
<organism evidence="1 2">
    <name type="scientific">Brassica campestris</name>
    <name type="common">Field mustard</name>
    <dbReference type="NCBI Taxonomy" id="3711"/>
    <lineage>
        <taxon>Eukaryota</taxon>
        <taxon>Viridiplantae</taxon>
        <taxon>Streptophyta</taxon>
        <taxon>Embryophyta</taxon>
        <taxon>Tracheophyta</taxon>
        <taxon>Spermatophyta</taxon>
        <taxon>Magnoliopsida</taxon>
        <taxon>eudicotyledons</taxon>
        <taxon>Gunneridae</taxon>
        <taxon>Pentapetalae</taxon>
        <taxon>rosids</taxon>
        <taxon>malvids</taxon>
        <taxon>Brassicales</taxon>
        <taxon>Brassicaceae</taxon>
        <taxon>Brassiceae</taxon>
        <taxon>Brassica</taxon>
    </lineage>
</organism>
<evidence type="ECO:0000313" key="2">
    <source>
        <dbReference type="Proteomes" id="UP000264353"/>
    </source>
</evidence>
<name>A0A397Z0U9_BRACM</name>
<dbReference type="Proteomes" id="UP000264353">
    <property type="component" value="Chromosome A6"/>
</dbReference>
<gene>
    <name evidence="1" type="ORF">BRARA_F00191</name>
</gene>
<sequence>MTSLALPLLLETFCCHSALLWLGLSHSLSLTASFPLFCSLYLLLVFHHPKAHSLITQAHTLSLLSNVSFLFV</sequence>